<dbReference type="EMBL" id="GBRH01273775">
    <property type="protein sequence ID" value="JAD24120.1"/>
    <property type="molecule type" value="Transcribed_RNA"/>
</dbReference>
<reference evidence="1" key="1">
    <citation type="submission" date="2014-09" db="EMBL/GenBank/DDBJ databases">
        <authorList>
            <person name="Magalhaes I.L.F."/>
            <person name="Oliveira U."/>
            <person name="Santos F.R."/>
            <person name="Vidigal T.H.D.A."/>
            <person name="Brescovit A.D."/>
            <person name="Santos A.J."/>
        </authorList>
    </citation>
    <scope>NUCLEOTIDE SEQUENCE</scope>
    <source>
        <tissue evidence="1">Shoot tissue taken approximately 20 cm above the soil surface</tissue>
    </source>
</reference>
<proteinExistence type="predicted"/>
<reference evidence="1" key="2">
    <citation type="journal article" date="2015" name="Data Brief">
        <title>Shoot transcriptome of the giant reed, Arundo donax.</title>
        <authorList>
            <person name="Barrero R.A."/>
            <person name="Guerrero F.D."/>
            <person name="Moolhuijzen P."/>
            <person name="Goolsby J.A."/>
            <person name="Tidwell J."/>
            <person name="Bellgard S.E."/>
            <person name="Bellgard M.I."/>
        </authorList>
    </citation>
    <scope>NUCLEOTIDE SEQUENCE</scope>
    <source>
        <tissue evidence="1">Shoot tissue taken approximately 20 cm above the soil surface</tissue>
    </source>
</reference>
<organism evidence="1">
    <name type="scientific">Arundo donax</name>
    <name type="common">Giant reed</name>
    <name type="synonym">Donax arundinaceus</name>
    <dbReference type="NCBI Taxonomy" id="35708"/>
    <lineage>
        <taxon>Eukaryota</taxon>
        <taxon>Viridiplantae</taxon>
        <taxon>Streptophyta</taxon>
        <taxon>Embryophyta</taxon>
        <taxon>Tracheophyta</taxon>
        <taxon>Spermatophyta</taxon>
        <taxon>Magnoliopsida</taxon>
        <taxon>Liliopsida</taxon>
        <taxon>Poales</taxon>
        <taxon>Poaceae</taxon>
        <taxon>PACMAD clade</taxon>
        <taxon>Arundinoideae</taxon>
        <taxon>Arundineae</taxon>
        <taxon>Arundo</taxon>
    </lineage>
</organism>
<protein>
    <submittedName>
        <fullName evidence="1">Uncharacterized protein</fullName>
    </submittedName>
</protein>
<evidence type="ECO:0000313" key="1">
    <source>
        <dbReference type="EMBL" id="JAD24120.1"/>
    </source>
</evidence>
<accession>A0A0A8YFU1</accession>
<dbReference type="AlphaFoldDB" id="A0A0A8YFU1"/>
<name>A0A0A8YFU1_ARUDO</name>
<sequence>MCHIVAGACAILPLSFY</sequence>